<comment type="caution">
    <text evidence="1">The sequence shown here is derived from an EMBL/GenBank/DDBJ whole genome shotgun (WGS) entry which is preliminary data.</text>
</comment>
<gene>
    <name evidence="1" type="ORF">LCGC14_2691190</name>
</gene>
<reference evidence="1" key="1">
    <citation type="journal article" date="2015" name="Nature">
        <title>Complex archaea that bridge the gap between prokaryotes and eukaryotes.</title>
        <authorList>
            <person name="Spang A."/>
            <person name="Saw J.H."/>
            <person name="Jorgensen S.L."/>
            <person name="Zaremba-Niedzwiedzka K."/>
            <person name="Martijn J."/>
            <person name="Lind A.E."/>
            <person name="van Eijk R."/>
            <person name="Schleper C."/>
            <person name="Guy L."/>
            <person name="Ettema T.J."/>
        </authorList>
    </citation>
    <scope>NUCLEOTIDE SEQUENCE</scope>
</reference>
<evidence type="ECO:0000313" key="1">
    <source>
        <dbReference type="EMBL" id="KKK93608.1"/>
    </source>
</evidence>
<dbReference type="AlphaFoldDB" id="A0A0F8ZII8"/>
<accession>A0A0F8ZII8</accession>
<organism evidence="1">
    <name type="scientific">marine sediment metagenome</name>
    <dbReference type="NCBI Taxonomy" id="412755"/>
    <lineage>
        <taxon>unclassified sequences</taxon>
        <taxon>metagenomes</taxon>
        <taxon>ecological metagenomes</taxon>
    </lineage>
</organism>
<dbReference type="EMBL" id="LAZR01047701">
    <property type="protein sequence ID" value="KKK93608.1"/>
    <property type="molecule type" value="Genomic_DNA"/>
</dbReference>
<name>A0A0F8ZII8_9ZZZZ</name>
<protein>
    <submittedName>
        <fullName evidence="1">Uncharacterized protein</fullName>
    </submittedName>
</protein>
<sequence length="73" mass="7965">MCEMVEINRGAVPSNISIEFERDASIRAVEIIVINHDRDGNEVQAVKMIAQDSGKFYRVGGAVDCIDGVDIIA</sequence>
<proteinExistence type="predicted"/>